<dbReference type="EMBL" id="BDIP01011011">
    <property type="protein sequence ID" value="GIQ92949.1"/>
    <property type="molecule type" value="Genomic_DNA"/>
</dbReference>
<comment type="caution">
    <text evidence="1">The sequence shown here is derived from an EMBL/GenBank/DDBJ whole genome shotgun (WGS) entry which is preliminary data.</text>
</comment>
<organism evidence="1 2">
    <name type="scientific">Kipferlia bialata</name>
    <dbReference type="NCBI Taxonomy" id="797122"/>
    <lineage>
        <taxon>Eukaryota</taxon>
        <taxon>Metamonada</taxon>
        <taxon>Carpediemonas-like organisms</taxon>
        <taxon>Kipferlia</taxon>
    </lineage>
</organism>
<gene>
    <name evidence="1" type="ORF">KIPB_017046</name>
</gene>
<feature type="non-terminal residue" evidence="1">
    <location>
        <position position="100"/>
    </location>
</feature>
<evidence type="ECO:0000313" key="1">
    <source>
        <dbReference type="EMBL" id="GIQ92949.1"/>
    </source>
</evidence>
<name>A0A9K3DCG1_9EUKA</name>
<proteinExistence type="predicted"/>
<dbReference type="AlphaFoldDB" id="A0A9K3DCG1"/>
<accession>A0A9K3DCG1</accession>
<sequence>RDVIPVAPAVAILQGLMESDNAISRLRERHSDASMQRVRDFDGDKLVDPSLWTSSLVTLAKETFPSISSFPAAQMKSRLNKCHAALGDMDTAQIQDVEYV</sequence>
<keyword evidence="2" id="KW-1185">Reference proteome</keyword>
<reference evidence="1 2" key="1">
    <citation type="journal article" date="2018" name="PLoS ONE">
        <title>The draft genome of Kipferlia bialata reveals reductive genome evolution in fornicate parasites.</title>
        <authorList>
            <person name="Tanifuji G."/>
            <person name="Takabayashi S."/>
            <person name="Kume K."/>
            <person name="Takagi M."/>
            <person name="Nakayama T."/>
            <person name="Kamikawa R."/>
            <person name="Inagaki Y."/>
            <person name="Hashimoto T."/>
        </authorList>
    </citation>
    <scope>NUCLEOTIDE SEQUENCE [LARGE SCALE GENOMIC DNA]</scope>
    <source>
        <strain evidence="1">NY0173</strain>
    </source>
</reference>
<evidence type="ECO:0000313" key="2">
    <source>
        <dbReference type="Proteomes" id="UP000265618"/>
    </source>
</evidence>
<protein>
    <submittedName>
        <fullName evidence="1">Uncharacterized protein</fullName>
    </submittedName>
</protein>
<dbReference type="Proteomes" id="UP000265618">
    <property type="component" value="Unassembled WGS sequence"/>
</dbReference>